<dbReference type="Proteomes" id="UP000051955">
    <property type="component" value="Unassembled WGS sequence"/>
</dbReference>
<name>A0A0R1LKM9_9LACO</name>
<keyword evidence="1" id="KW-0472">Membrane</keyword>
<evidence type="ECO:0000256" key="1">
    <source>
        <dbReference type="SAM" id="Phobius"/>
    </source>
</evidence>
<reference evidence="2 3" key="1">
    <citation type="journal article" date="2015" name="Genome Announc.">
        <title>Expanding the biotechnology potential of lactobacilli through comparative genomics of 213 strains and associated genera.</title>
        <authorList>
            <person name="Sun Z."/>
            <person name="Harris H.M."/>
            <person name="McCann A."/>
            <person name="Guo C."/>
            <person name="Argimon S."/>
            <person name="Zhang W."/>
            <person name="Yang X."/>
            <person name="Jeffery I.B."/>
            <person name="Cooney J.C."/>
            <person name="Kagawa T.F."/>
            <person name="Liu W."/>
            <person name="Song Y."/>
            <person name="Salvetti E."/>
            <person name="Wrobel A."/>
            <person name="Rasinkangas P."/>
            <person name="Parkhill J."/>
            <person name="Rea M.C."/>
            <person name="O'Sullivan O."/>
            <person name="Ritari J."/>
            <person name="Douillard F.P."/>
            <person name="Paul Ross R."/>
            <person name="Yang R."/>
            <person name="Briner A.E."/>
            <person name="Felis G.E."/>
            <person name="de Vos W.M."/>
            <person name="Barrangou R."/>
            <person name="Klaenhammer T.R."/>
            <person name="Caufield P.W."/>
            <person name="Cui Y."/>
            <person name="Zhang H."/>
            <person name="O'Toole P.W."/>
        </authorList>
    </citation>
    <scope>NUCLEOTIDE SEQUENCE [LARGE SCALE GENOMIC DNA]</scope>
    <source>
        <strain evidence="2 3">DSM 19394</strain>
    </source>
</reference>
<evidence type="ECO:0000313" key="2">
    <source>
        <dbReference type="EMBL" id="KRK96508.1"/>
    </source>
</evidence>
<sequence length="155" mass="17898">MHSERFAFIRVIENFLFLMFAILFLLTGSYGVFHDFNKTALRNGNFIQDLALLLAGVFFSIATIQVWKYGKAKITFIKMEAIKSQGSKDFNNFILYHKIDDSIYMVLNVDDALSGKFKNFLVITADSLKNYKFEVLSRSELESYQKNSVKSTDKE</sequence>
<comment type="caution">
    <text evidence="2">The sequence shown here is derived from an EMBL/GenBank/DDBJ whole genome shotgun (WGS) entry which is preliminary data.</text>
</comment>
<dbReference type="PATRIC" id="fig|1423715.3.peg.2056"/>
<organism evidence="2 3">
    <name type="scientific">Levilactobacillus acidifarinae DSM 19394 = JCM 15949</name>
    <dbReference type="NCBI Taxonomy" id="1423715"/>
    <lineage>
        <taxon>Bacteria</taxon>
        <taxon>Bacillati</taxon>
        <taxon>Bacillota</taxon>
        <taxon>Bacilli</taxon>
        <taxon>Lactobacillales</taxon>
        <taxon>Lactobacillaceae</taxon>
        <taxon>Levilactobacillus</taxon>
    </lineage>
</organism>
<keyword evidence="3" id="KW-1185">Reference proteome</keyword>
<dbReference type="EMBL" id="AZDV01000003">
    <property type="protein sequence ID" value="KRK96508.1"/>
    <property type="molecule type" value="Genomic_DNA"/>
</dbReference>
<feature type="transmembrane region" description="Helical" evidence="1">
    <location>
        <begin position="50"/>
        <end position="69"/>
    </location>
</feature>
<accession>A0A0R1LKM9</accession>
<keyword evidence="1" id="KW-1133">Transmembrane helix</keyword>
<feature type="transmembrane region" description="Helical" evidence="1">
    <location>
        <begin position="12"/>
        <end position="30"/>
    </location>
</feature>
<gene>
    <name evidence="2" type="ORF">FD25_GL002005</name>
</gene>
<evidence type="ECO:0000313" key="3">
    <source>
        <dbReference type="Proteomes" id="UP000051955"/>
    </source>
</evidence>
<keyword evidence="1" id="KW-0812">Transmembrane</keyword>
<dbReference type="AlphaFoldDB" id="A0A0R1LKM9"/>
<protein>
    <submittedName>
        <fullName evidence="2">Uncharacterized protein</fullName>
    </submittedName>
</protein>
<proteinExistence type="predicted"/>